<sequence>MAVGGVDTYYDYDERQWKYRRLGGGPVQKSVVCPEPADKPTEAAQTTTVRRERHTSATAESVSGHHHR</sequence>
<comment type="caution">
    <text evidence="2">The sequence shown here is derived from an EMBL/GenBank/DDBJ whole genome shotgun (WGS) entry which is preliminary data.</text>
</comment>
<gene>
    <name evidence="2" type="ORF">E0H50_23645</name>
</gene>
<evidence type="ECO:0000313" key="2">
    <source>
        <dbReference type="EMBL" id="TCC30410.1"/>
    </source>
</evidence>
<dbReference type="Proteomes" id="UP000292695">
    <property type="component" value="Unassembled WGS sequence"/>
</dbReference>
<name>A0A4R0IEL5_9ACTN</name>
<dbReference type="OrthoDB" id="3831406at2"/>
<keyword evidence="3" id="KW-1185">Reference proteome</keyword>
<protein>
    <submittedName>
        <fullName evidence="2">Uncharacterized protein</fullName>
    </submittedName>
</protein>
<dbReference type="AlphaFoldDB" id="A0A4R0IEL5"/>
<accession>A0A4R0IEL5</accession>
<evidence type="ECO:0000256" key="1">
    <source>
        <dbReference type="SAM" id="MobiDB-lite"/>
    </source>
</evidence>
<organism evidence="2 3">
    <name type="scientific">Kribbella sindirgiensis</name>
    <dbReference type="NCBI Taxonomy" id="1124744"/>
    <lineage>
        <taxon>Bacteria</taxon>
        <taxon>Bacillati</taxon>
        <taxon>Actinomycetota</taxon>
        <taxon>Actinomycetes</taxon>
        <taxon>Propionibacteriales</taxon>
        <taxon>Kribbellaceae</taxon>
        <taxon>Kribbella</taxon>
    </lineage>
</organism>
<evidence type="ECO:0000313" key="3">
    <source>
        <dbReference type="Proteomes" id="UP000292695"/>
    </source>
</evidence>
<dbReference type="RefSeq" id="WP_131292174.1">
    <property type="nucleotide sequence ID" value="NZ_SJKA01000008.1"/>
</dbReference>
<proteinExistence type="predicted"/>
<feature type="region of interest" description="Disordered" evidence="1">
    <location>
        <begin position="25"/>
        <end position="68"/>
    </location>
</feature>
<reference evidence="2 3" key="1">
    <citation type="submission" date="2019-02" db="EMBL/GenBank/DDBJ databases">
        <title>Kribbella capetownensis sp. nov. and Kribbella speibonae sp. nov., isolated from soil.</title>
        <authorList>
            <person name="Curtis S.M."/>
            <person name="Norton I."/>
            <person name="Everest G.J."/>
            <person name="Meyers P.R."/>
        </authorList>
    </citation>
    <scope>NUCLEOTIDE SEQUENCE [LARGE SCALE GENOMIC DNA]</scope>
    <source>
        <strain evidence="2 3">DSM 27082</strain>
    </source>
</reference>
<dbReference type="EMBL" id="SJKA01000008">
    <property type="protein sequence ID" value="TCC30410.1"/>
    <property type="molecule type" value="Genomic_DNA"/>
</dbReference>